<dbReference type="GO" id="GO:0000398">
    <property type="term" value="P:mRNA splicing, via spliceosome"/>
    <property type="evidence" value="ECO:0007669"/>
    <property type="project" value="InterPro"/>
</dbReference>
<evidence type="ECO:0000313" key="3">
    <source>
        <dbReference type="Proteomes" id="UP001195914"/>
    </source>
</evidence>
<dbReference type="PANTHER" id="PTHR12111:SF1">
    <property type="entry name" value="SPLICING FACTOR YJU2"/>
    <property type="match status" value="1"/>
</dbReference>
<proteinExistence type="predicted"/>
<gene>
    <name evidence="2" type="ORF">X943_000466</name>
</gene>
<accession>A0AAD9LM87</accession>
<feature type="compositionally biased region" description="Acidic residues" evidence="1">
    <location>
        <begin position="234"/>
        <end position="263"/>
    </location>
</feature>
<dbReference type="AlphaFoldDB" id="A0AAD9LM87"/>
<feature type="region of interest" description="Disordered" evidence="1">
    <location>
        <begin position="233"/>
        <end position="271"/>
    </location>
</feature>
<comment type="caution">
    <text evidence="2">The sequence shown here is derived from an EMBL/GenBank/DDBJ whole genome shotgun (WGS) entry which is preliminary data.</text>
</comment>
<evidence type="ECO:0008006" key="4">
    <source>
        <dbReference type="Google" id="ProtNLM"/>
    </source>
</evidence>
<dbReference type="Proteomes" id="UP001195914">
    <property type="component" value="Unassembled WGS sequence"/>
</dbReference>
<protein>
    <recommendedName>
        <fullName evidence="4">Splicing factor YJU2</fullName>
    </recommendedName>
</protein>
<organism evidence="2 3">
    <name type="scientific">Babesia divergens</name>
    <dbReference type="NCBI Taxonomy" id="32595"/>
    <lineage>
        <taxon>Eukaryota</taxon>
        <taxon>Sar</taxon>
        <taxon>Alveolata</taxon>
        <taxon>Apicomplexa</taxon>
        <taxon>Aconoidasida</taxon>
        <taxon>Piroplasmida</taxon>
        <taxon>Babesiidae</taxon>
        <taxon>Babesia</taxon>
    </lineage>
</organism>
<dbReference type="InterPro" id="IPR007590">
    <property type="entry name" value="Saf4/Yju2"/>
</dbReference>
<keyword evidence="3" id="KW-1185">Reference proteome</keyword>
<dbReference type="PANTHER" id="PTHR12111">
    <property type="entry name" value="SPLICING FACTOR YJU2"/>
    <property type="match status" value="1"/>
</dbReference>
<reference evidence="2" key="1">
    <citation type="journal article" date="2014" name="Nucleic Acids Res.">
        <title>The evolutionary dynamics of variant antigen genes in Babesia reveal a history of genomic innovation underlying host-parasite interaction.</title>
        <authorList>
            <person name="Jackson A.P."/>
            <person name="Otto T.D."/>
            <person name="Darby A."/>
            <person name="Ramaprasad A."/>
            <person name="Xia D."/>
            <person name="Echaide I.E."/>
            <person name="Farber M."/>
            <person name="Gahlot S."/>
            <person name="Gamble J."/>
            <person name="Gupta D."/>
            <person name="Gupta Y."/>
            <person name="Jackson L."/>
            <person name="Malandrin L."/>
            <person name="Malas T.B."/>
            <person name="Moussa E."/>
            <person name="Nair M."/>
            <person name="Reid A.J."/>
            <person name="Sanders M."/>
            <person name="Sharma J."/>
            <person name="Tracey A."/>
            <person name="Quail M.A."/>
            <person name="Weir W."/>
            <person name="Wastling J.M."/>
            <person name="Hall N."/>
            <person name="Willadsen P."/>
            <person name="Lingelbach K."/>
            <person name="Shiels B."/>
            <person name="Tait A."/>
            <person name="Berriman M."/>
            <person name="Allred D.R."/>
            <person name="Pain A."/>
        </authorList>
    </citation>
    <scope>NUCLEOTIDE SEQUENCE</scope>
    <source>
        <strain evidence="2">1802A</strain>
    </source>
</reference>
<evidence type="ECO:0000256" key="1">
    <source>
        <dbReference type="SAM" id="MobiDB-lite"/>
    </source>
</evidence>
<sequence>MAERKVLNKYIPPDFDPAALEKYRHVLRNDGYGRGKTTFTRSIKGAMNARMLDIRMMFPFTFRCESCRNFTYIGTKMNSKVMKLKNDTYLGIEKHRFFAKCPHCSHQIIFKTDPQHGDYLLESGGTRSYDANRDADLAAEAISREEDEKSNNQDKTERMMEKADHAYAEYEEFERLTALKRRAGRMRERENAAELSLQRILKEKEIQFETCANDDEIAHFRKEQDDILRKYTEVEEDSPPSEPGEIESQDEVVNESDEDEVAEPDGRENDENVEVLGRGIAQNSAIPSYNTSIQQATPIIRVKKRCHVIENPFGAYDSD</sequence>
<name>A0AAD9LM87_BABDI</name>
<reference evidence="2" key="2">
    <citation type="submission" date="2021-05" db="EMBL/GenBank/DDBJ databases">
        <authorList>
            <person name="Pain A."/>
        </authorList>
    </citation>
    <scope>NUCLEOTIDE SEQUENCE</scope>
    <source>
        <strain evidence="2">1802A</strain>
    </source>
</reference>
<dbReference type="Pfam" id="PF04502">
    <property type="entry name" value="Saf4_Yju2"/>
    <property type="match status" value="1"/>
</dbReference>
<evidence type="ECO:0000313" key="2">
    <source>
        <dbReference type="EMBL" id="KAK1940239.1"/>
    </source>
</evidence>
<dbReference type="GO" id="GO:0071006">
    <property type="term" value="C:U2-type catalytic step 1 spliceosome"/>
    <property type="evidence" value="ECO:0007669"/>
    <property type="project" value="TreeGrafter"/>
</dbReference>
<dbReference type="EMBL" id="JAHBMH010000003">
    <property type="protein sequence ID" value="KAK1940239.1"/>
    <property type="molecule type" value="Genomic_DNA"/>
</dbReference>